<dbReference type="GO" id="GO:0043565">
    <property type="term" value="F:sequence-specific DNA binding"/>
    <property type="evidence" value="ECO:0007669"/>
    <property type="project" value="TreeGrafter"/>
</dbReference>
<evidence type="ECO:0000256" key="4">
    <source>
        <dbReference type="ARBA" id="ARBA00023163"/>
    </source>
</evidence>
<dbReference type="RefSeq" id="WP_049644850.1">
    <property type="nucleotide sequence ID" value="NZ_LFTY01000002.1"/>
</dbReference>
<dbReference type="InterPro" id="IPR000847">
    <property type="entry name" value="LysR_HTH_N"/>
</dbReference>
<keyword evidence="2" id="KW-0805">Transcription regulation</keyword>
<dbReference type="PANTHER" id="PTHR30537:SF74">
    <property type="entry name" value="HTH-TYPE TRANSCRIPTIONAL REGULATOR TRPI"/>
    <property type="match status" value="1"/>
</dbReference>
<name>A0A0J9E9Q7_9RHOB</name>
<keyword evidence="7" id="KW-1185">Reference proteome</keyword>
<dbReference type="EMBL" id="LFTY01000002">
    <property type="protein sequence ID" value="KMW59361.1"/>
    <property type="molecule type" value="Genomic_DNA"/>
</dbReference>
<evidence type="ECO:0000313" key="7">
    <source>
        <dbReference type="Proteomes" id="UP000037178"/>
    </source>
</evidence>
<evidence type="ECO:0000256" key="1">
    <source>
        <dbReference type="ARBA" id="ARBA00009437"/>
    </source>
</evidence>
<dbReference type="InterPro" id="IPR036388">
    <property type="entry name" value="WH-like_DNA-bd_sf"/>
</dbReference>
<dbReference type="SUPFAM" id="SSF53850">
    <property type="entry name" value="Periplasmic binding protein-like II"/>
    <property type="match status" value="1"/>
</dbReference>
<feature type="domain" description="HTH lysR-type" evidence="5">
    <location>
        <begin position="4"/>
        <end position="61"/>
    </location>
</feature>
<dbReference type="OrthoDB" id="5526340at2"/>
<dbReference type="InterPro" id="IPR058163">
    <property type="entry name" value="LysR-type_TF_proteobact-type"/>
</dbReference>
<dbReference type="Gene3D" id="1.10.10.10">
    <property type="entry name" value="Winged helix-like DNA-binding domain superfamily/Winged helix DNA-binding domain"/>
    <property type="match status" value="1"/>
</dbReference>
<dbReference type="PATRIC" id="fig|1675527.3.peg.4544"/>
<dbReference type="PROSITE" id="PS50931">
    <property type="entry name" value="HTH_LYSR"/>
    <property type="match status" value="1"/>
</dbReference>
<dbReference type="Gene3D" id="3.40.190.10">
    <property type="entry name" value="Periplasmic binding protein-like II"/>
    <property type="match status" value="2"/>
</dbReference>
<dbReference type="GO" id="GO:0003700">
    <property type="term" value="F:DNA-binding transcription factor activity"/>
    <property type="evidence" value="ECO:0007669"/>
    <property type="project" value="InterPro"/>
</dbReference>
<evidence type="ECO:0000256" key="2">
    <source>
        <dbReference type="ARBA" id="ARBA00023015"/>
    </source>
</evidence>
<dbReference type="AlphaFoldDB" id="A0A0J9E9Q7"/>
<gene>
    <name evidence="6" type="ORF">AIOL_004343</name>
</gene>
<comment type="caution">
    <text evidence="6">The sequence shown here is derived from an EMBL/GenBank/DDBJ whole genome shotgun (WGS) entry which is preliminary data.</text>
</comment>
<dbReference type="STRING" id="1675527.AIOL_004343"/>
<dbReference type="Pfam" id="PF03466">
    <property type="entry name" value="LysR_substrate"/>
    <property type="match status" value="1"/>
</dbReference>
<dbReference type="Proteomes" id="UP000037178">
    <property type="component" value="Unassembled WGS sequence"/>
</dbReference>
<keyword evidence="4" id="KW-0804">Transcription</keyword>
<dbReference type="PANTHER" id="PTHR30537">
    <property type="entry name" value="HTH-TYPE TRANSCRIPTIONAL REGULATOR"/>
    <property type="match status" value="1"/>
</dbReference>
<dbReference type="InterPro" id="IPR005119">
    <property type="entry name" value="LysR_subst-bd"/>
</dbReference>
<dbReference type="GO" id="GO:0006351">
    <property type="term" value="P:DNA-templated transcription"/>
    <property type="evidence" value="ECO:0007669"/>
    <property type="project" value="TreeGrafter"/>
</dbReference>
<dbReference type="SUPFAM" id="SSF46785">
    <property type="entry name" value="Winged helix' DNA-binding domain"/>
    <property type="match status" value="1"/>
</dbReference>
<evidence type="ECO:0000259" key="5">
    <source>
        <dbReference type="PROSITE" id="PS50931"/>
    </source>
</evidence>
<evidence type="ECO:0000256" key="3">
    <source>
        <dbReference type="ARBA" id="ARBA00023125"/>
    </source>
</evidence>
<reference evidence="6 7" key="1">
    <citation type="submission" date="2015-06" db="EMBL/GenBank/DDBJ databases">
        <title>Draft genome sequence of an Alphaproteobacteria species associated to the Mediterranean sponge Oscarella lobularis.</title>
        <authorList>
            <person name="Jourda C."/>
            <person name="Santini S."/>
            <person name="Claverie J.-M."/>
        </authorList>
    </citation>
    <scope>NUCLEOTIDE SEQUENCE [LARGE SCALE GENOMIC DNA]</scope>
    <source>
        <strain evidence="6">IGS</strain>
    </source>
</reference>
<accession>A0A0J9E9Q7</accession>
<protein>
    <submittedName>
        <fullName evidence="6">Transcriptional regulator, LysR family</fullName>
    </submittedName>
</protein>
<dbReference type="InterPro" id="IPR036390">
    <property type="entry name" value="WH_DNA-bd_sf"/>
</dbReference>
<comment type="similarity">
    <text evidence="1">Belongs to the LysR transcriptional regulatory family.</text>
</comment>
<organism evidence="6 7">
    <name type="scientific">Candidatus Rhodobacter oscarellae</name>
    <dbReference type="NCBI Taxonomy" id="1675527"/>
    <lineage>
        <taxon>Bacteria</taxon>
        <taxon>Pseudomonadati</taxon>
        <taxon>Pseudomonadota</taxon>
        <taxon>Alphaproteobacteria</taxon>
        <taxon>Rhodobacterales</taxon>
        <taxon>Rhodobacter group</taxon>
        <taxon>Rhodobacter</taxon>
    </lineage>
</organism>
<dbReference type="PRINTS" id="PR00039">
    <property type="entry name" value="HTHLYSR"/>
</dbReference>
<sequence length="304" mass="33307">MHLPSLSALRSFEAAAKHQSFTRAAEELRVTQSAISRMVRELEAAVGVALFRPAGRGVSLTEAGRNLAGPLHNDLERLRQTMQNASAAGDGMRTLSVGVLPTFGSRWLAPRLARFRASHPDIEFALHSRPEPFDMAHDGIDLAIHFGRKEWVDGTLTELCLEDLVVVASPVMSERFGIKAPVDLKDMPRLHLQTRANAWEVYFDSLGLPTGMARRGTLFDQFSTMIAAAIHGLGAAIVPTYLIEAELAQGTLVDLGQPQCPGDVYYVVTPKGVANPDAAQFRDWMIAEARSSTRKRALRRQAGR</sequence>
<evidence type="ECO:0000313" key="6">
    <source>
        <dbReference type="EMBL" id="KMW59361.1"/>
    </source>
</evidence>
<dbReference type="Pfam" id="PF00126">
    <property type="entry name" value="HTH_1"/>
    <property type="match status" value="1"/>
</dbReference>
<keyword evidence="3" id="KW-0238">DNA-binding</keyword>
<proteinExistence type="inferred from homology"/>